<dbReference type="PANTHER" id="PTHR42776">
    <property type="entry name" value="SERINE PEPTIDASE S9 FAMILY MEMBER"/>
    <property type="match status" value="1"/>
</dbReference>
<evidence type="ECO:0000313" key="7">
    <source>
        <dbReference type="Proteomes" id="UP001203058"/>
    </source>
</evidence>
<gene>
    <name evidence="6" type="ORF">LZ016_07465</name>
</gene>
<feature type="domain" description="Dipeptidylpeptidase IV N-terminal" evidence="5">
    <location>
        <begin position="198"/>
        <end position="288"/>
    </location>
</feature>
<dbReference type="Gene3D" id="2.120.10.30">
    <property type="entry name" value="TolB, C-terminal domain"/>
    <property type="match status" value="3"/>
</dbReference>
<dbReference type="SUPFAM" id="SSF53474">
    <property type="entry name" value="alpha/beta-Hydrolases"/>
    <property type="match status" value="1"/>
</dbReference>
<dbReference type="Pfam" id="PF00930">
    <property type="entry name" value="DPPIV_N"/>
    <property type="match status" value="1"/>
</dbReference>
<dbReference type="EMBL" id="JAKZHW010000001">
    <property type="protein sequence ID" value="MCH8615935.1"/>
    <property type="molecule type" value="Genomic_DNA"/>
</dbReference>
<dbReference type="Proteomes" id="UP001203058">
    <property type="component" value="Unassembled WGS sequence"/>
</dbReference>
<feature type="domain" description="Peptidase S9 prolyl oligopeptidase catalytic" evidence="4">
    <location>
        <begin position="475"/>
        <end position="683"/>
    </location>
</feature>
<keyword evidence="3" id="KW-0732">Signal</keyword>
<reference evidence="6 7" key="1">
    <citation type="submission" date="2022-03" db="EMBL/GenBank/DDBJ databases">
        <authorList>
            <person name="Jo J.-H."/>
            <person name="Im W.-T."/>
        </authorList>
    </citation>
    <scope>NUCLEOTIDE SEQUENCE [LARGE SCALE GENOMIC DNA]</scope>
    <source>
        <strain evidence="6 7">SM33</strain>
    </source>
</reference>
<sequence>MRLSRSLAPLALLLSATSLNTPASAAPATAPSRHLTGSDLFNLEVATDPQISPDGKTIAYVRKSNDIMTDNARSTIWLIDVASGQQRPLLAGSGSYFSPRWSRDGSRLAYVAAEGGAPQLFVRWMANGESARITGLPDSPDSIAWSPDGQRIAYSMFVPDDGPKLGQAPAKPEGAKWADPLQVIDAITYRFDGAGYFKPGYQQIFWVPADGGAPTQLTFGPTNAGAQVSWTPDSRSVIFSANLNKDWDRNLNESEVYRVSIDGGTPVALTTRKGPDASPIVSPDGKLIAYVGYDESGKAYDDTKLYVMNLNGSGARALTGGFDRAVNNPVWSADGRSVYVLYDEHGSNRVARVGLDGSVRDVASGLTGSGLDRPYSGGEFTVSRDGRIAVTAGDPSRPSDIAIASGGSLRRLTRLNDSSLGAKVLGEVTKLPVTSSFDQRPIDAWMVMPPDYDPSKKYPLILEIHGGPWSAYGPTFSTDDQLYASAGYVVLYANPRGSTSYGQAFADEIDKNYPSHDYDDLMSAVDAAIATGRVDPNNLFVTGGSGGGVLTAWIVGKTDRFRGAATQKPVIELASFALTTDFAAAFSPGWRKERPWEDPQAYWKYSPLSLVGNVKTPTLVVVGSEDFRTPVSQAEQYYTALQLRGIPTALVKVPGASHGGIAARPSQSAAKASAILAWFERYRQKPAATTADLSNGASPATAR</sequence>
<name>A0ABS9VLU7_9SPHN</name>
<dbReference type="InterPro" id="IPR001375">
    <property type="entry name" value="Peptidase_S9_cat"/>
</dbReference>
<accession>A0ABS9VLU7</accession>
<keyword evidence="1" id="KW-0378">Hydrolase</keyword>
<comment type="caution">
    <text evidence="6">The sequence shown here is derived from an EMBL/GenBank/DDBJ whole genome shotgun (WGS) entry which is preliminary data.</text>
</comment>
<keyword evidence="2" id="KW-0720">Serine protease</keyword>
<proteinExistence type="predicted"/>
<dbReference type="Pfam" id="PF00326">
    <property type="entry name" value="Peptidase_S9"/>
    <property type="match status" value="1"/>
</dbReference>
<dbReference type="InterPro" id="IPR029058">
    <property type="entry name" value="AB_hydrolase_fold"/>
</dbReference>
<keyword evidence="7" id="KW-1185">Reference proteome</keyword>
<dbReference type="Pfam" id="PF07676">
    <property type="entry name" value="PD40"/>
    <property type="match status" value="3"/>
</dbReference>
<feature type="signal peptide" evidence="3">
    <location>
        <begin position="1"/>
        <end position="25"/>
    </location>
</feature>
<dbReference type="Gene3D" id="3.40.50.1820">
    <property type="entry name" value="alpha/beta hydrolase"/>
    <property type="match status" value="1"/>
</dbReference>
<dbReference type="PANTHER" id="PTHR42776:SF27">
    <property type="entry name" value="DIPEPTIDYL PEPTIDASE FAMILY MEMBER 6"/>
    <property type="match status" value="1"/>
</dbReference>
<dbReference type="SUPFAM" id="SSF82171">
    <property type="entry name" value="DPP6 N-terminal domain-like"/>
    <property type="match status" value="1"/>
</dbReference>
<evidence type="ECO:0000256" key="2">
    <source>
        <dbReference type="ARBA" id="ARBA00022825"/>
    </source>
</evidence>
<protein>
    <submittedName>
        <fullName evidence="6">S9 family peptidase</fullName>
    </submittedName>
</protein>
<organism evidence="6 7">
    <name type="scientific">Sphingomonas telluris</name>
    <dbReference type="NCBI Taxonomy" id="2907998"/>
    <lineage>
        <taxon>Bacteria</taxon>
        <taxon>Pseudomonadati</taxon>
        <taxon>Pseudomonadota</taxon>
        <taxon>Alphaproteobacteria</taxon>
        <taxon>Sphingomonadales</taxon>
        <taxon>Sphingomonadaceae</taxon>
        <taxon>Sphingomonas</taxon>
    </lineage>
</organism>
<evidence type="ECO:0000313" key="6">
    <source>
        <dbReference type="EMBL" id="MCH8615935.1"/>
    </source>
</evidence>
<evidence type="ECO:0000259" key="4">
    <source>
        <dbReference type="Pfam" id="PF00326"/>
    </source>
</evidence>
<dbReference type="InterPro" id="IPR011659">
    <property type="entry name" value="WD40"/>
</dbReference>
<keyword evidence="2" id="KW-0645">Protease</keyword>
<evidence type="ECO:0000256" key="1">
    <source>
        <dbReference type="ARBA" id="ARBA00022801"/>
    </source>
</evidence>
<dbReference type="RefSeq" id="WP_241446769.1">
    <property type="nucleotide sequence ID" value="NZ_JAKZHW010000001.1"/>
</dbReference>
<dbReference type="InterPro" id="IPR011042">
    <property type="entry name" value="6-blade_b-propeller_TolB-like"/>
</dbReference>
<evidence type="ECO:0000259" key="5">
    <source>
        <dbReference type="Pfam" id="PF00930"/>
    </source>
</evidence>
<dbReference type="InterPro" id="IPR002469">
    <property type="entry name" value="Peptidase_S9B_N"/>
</dbReference>
<feature type="chain" id="PRO_5046978402" evidence="3">
    <location>
        <begin position="26"/>
        <end position="703"/>
    </location>
</feature>
<evidence type="ECO:0000256" key="3">
    <source>
        <dbReference type="SAM" id="SignalP"/>
    </source>
</evidence>